<organism evidence="1 2">
    <name type="scientific">Dyadobacter fermentans</name>
    <dbReference type="NCBI Taxonomy" id="94254"/>
    <lineage>
        <taxon>Bacteria</taxon>
        <taxon>Pseudomonadati</taxon>
        <taxon>Bacteroidota</taxon>
        <taxon>Cytophagia</taxon>
        <taxon>Cytophagales</taxon>
        <taxon>Spirosomataceae</taxon>
        <taxon>Dyadobacter</taxon>
    </lineage>
</organism>
<comment type="caution">
    <text evidence="1">The sequence shown here is derived from an EMBL/GenBank/DDBJ whole genome shotgun (WGS) entry which is preliminary data.</text>
</comment>
<dbReference type="RefSeq" id="WP_309990704.1">
    <property type="nucleotide sequence ID" value="NZ_JAVDTI010000007.1"/>
</dbReference>
<name>A0ABU1R5D2_9BACT</name>
<dbReference type="Proteomes" id="UP001264980">
    <property type="component" value="Unassembled WGS sequence"/>
</dbReference>
<keyword evidence="2" id="KW-1185">Reference proteome</keyword>
<evidence type="ECO:0000313" key="1">
    <source>
        <dbReference type="EMBL" id="MDR6808603.1"/>
    </source>
</evidence>
<sequence>MKTVASLGLIVLLLSHSMGWSVAVLFAGKTAGTAARNEAVQAEASAWHRFAELSERIQEMQLAKTPLTPLGSVLKTMGDLAKAYLPGTQNHTDRVGEIDLPHRPIRFAEPCRIAVADVSNCTTPPPEMIG</sequence>
<evidence type="ECO:0000313" key="2">
    <source>
        <dbReference type="Proteomes" id="UP001264980"/>
    </source>
</evidence>
<dbReference type="EMBL" id="JAVDTI010000007">
    <property type="protein sequence ID" value="MDR6808603.1"/>
    <property type="molecule type" value="Genomic_DNA"/>
</dbReference>
<accession>A0ABU1R5D2</accession>
<gene>
    <name evidence="1" type="ORF">J2W84_005667</name>
</gene>
<protein>
    <submittedName>
        <fullName evidence="1">Uncharacterized protein</fullName>
    </submittedName>
</protein>
<proteinExistence type="predicted"/>
<reference evidence="1 2" key="1">
    <citation type="submission" date="2023-07" db="EMBL/GenBank/DDBJ databases">
        <title>Sorghum-associated microbial communities from plants grown in Nebraska, USA.</title>
        <authorList>
            <person name="Schachtman D."/>
        </authorList>
    </citation>
    <scope>NUCLEOTIDE SEQUENCE [LARGE SCALE GENOMIC DNA]</scope>
    <source>
        <strain evidence="1 2">BE57</strain>
    </source>
</reference>